<dbReference type="GO" id="GO:0005886">
    <property type="term" value="C:plasma membrane"/>
    <property type="evidence" value="ECO:0007669"/>
    <property type="project" value="UniProtKB-SubCell"/>
</dbReference>
<dbReference type="CDD" id="cd17474">
    <property type="entry name" value="MFS_YfmO_like"/>
    <property type="match status" value="1"/>
</dbReference>
<evidence type="ECO:0000256" key="4">
    <source>
        <dbReference type="ARBA" id="ARBA00022475"/>
    </source>
</evidence>
<evidence type="ECO:0000256" key="5">
    <source>
        <dbReference type="ARBA" id="ARBA00022692"/>
    </source>
</evidence>
<dbReference type="InterPro" id="IPR005829">
    <property type="entry name" value="Sugar_transporter_CS"/>
</dbReference>
<dbReference type="KEGG" id="dae:Dtox_2358"/>
<dbReference type="STRING" id="485916.Dtox_2358"/>
<proteinExistence type="inferred from homology"/>
<feature type="transmembrane region" description="Helical" evidence="8">
    <location>
        <begin position="216"/>
        <end position="238"/>
    </location>
</feature>
<feature type="transmembrane region" description="Helical" evidence="8">
    <location>
        <begin position="372"/>
        <end position="392"/>
    </location>
</feature>
<evidence type="ECO:0000313" key="10">
    <source>
        <dbReference type="EMBL" id="ACV63169.1"/>
    </source>
</evidence>
<dbReference type="eggNOG" id="COG2814">
    <property type="taxonomic scope" value="Bacteria"/>
</dbReference>
<keyword evidence="5 8" id="KW-0812">Transmembrane</keyword>
<gene>
    <name evidence="10" type="ordered locus">Dtox_2358</name>
</gene>
<organism evidence="10 11">
    <name type="scientific">Desulfofarcimen acetoxidans (strain ATCC 49208 / DSM 771 / KCTC 5769 / VKM B-1644 / 5575)</name>
    <name type="common">Desulfotomaculum acetoxidans</name>
    <dbReference type="NCBI Taxonomy" id="485916"/>
    <lineage>
        <taxon>Bacteria</taxon>
        <taxon>Bacillati</taxon>
        <taxon>Bacillota</taxon>
        <taxon>Clostridia</taxon>
        <taxon>Eubacteriales</taxon>
        <taxon>Peptococcaceae</taxon>
        <taxon>Desulfofarcimen</taxon>
    </lineage>
</organism>
<evidence type="ECO:0000256" key="7">
    <source>
        <dbReference type="ARBA" id="ARBA00023136"/>
    </source>
</evidence>
<dbReference type="Proteomes" id="UP000002217">
    <property type="component" value="Chromosome"/>
</dbReference>
<dbReference type="SUPFAM" id="SSF103473">
    <property type="entry name" value="MFS general substrate transporter"/>
    <property type="match status" value="1"/>
</dbReference>
<keyword evidence="3" id="KW-0813">Transport</keyword>
<dbReference type="InterPro" id="IPR020846">
    <property type="entry name" value="MFS_dom"/>
</dbReference>
<feature type="transmembrane region" description="Helical" evidence="8">
    <location>
        <begin position="342"/>
        <end position="366"/>
    </location>
</feature>
<dbReference type="PROSITE" id="PS50850">
    <property type="entry name" value="MFS"/>
    <property type="match status" value="1"/>
</dbReference>
<evidence type="ECO:0000313" key="11">
    <source>
        <dbReference type="Proteomes" id="UP000002217"/>
    </source>
</evidence>
<feature type="transmembrane region" description="Helical" evidence="8">
    <location>
        <begin position="309"/>
        <end position="330"/>
    </location>
</feature>
<evidence type="ECO:0000259" key="9">
    <source>
        <dbReference type="PROSITE" id="PS50850"/>
    </source>
</evidence>
<keyword evidence="11" id="KW-1185">Reference proteome</keyword>
<feature type="transmembrane region" description="Helical" evidence="8">
    <location>
        <begin position="46"/>
        <end position="65"/>
    </location>
</feature>
<dbReference type="RefSeq" id="WP_015757870.1">
    <property type="nucleotide sequence ID" value="NC_013216.1"/>
</dbReference>
<dbReference type="InterPro" id="IPR001958">
    <property type="entry name" value="Tet-R_TetA/multi-R_MdtG-like"/>
</dbReference>
<dbReference type="PRINTS" id="PR01035">
    <property type="entry name" value="TCRTETA"/>
</dbReference>
<dbReference type="InterPro" id="IPR036259">
    <property type="entry name" value="MFS_trans_sf"/>
</dbReference>
<dbReference type="AlphaFoldDB" id="C8W0B4"/>
<dbReference type="Gene3D" id="1.20.1250.20">
    <property type="entry name" value="MFS general substrate transporter like domains"/>
    <property type="match status" value="1"/>
</dbReference>
<accession>C8W0B4</accession>
<reference evidence="10 11" key="1">
    <citation type="journal article" date="2009" name="Stand. Genomic Sci.">
        <title>Complete genome sequence of Desulfotomaculum acetoxidans type strain (5575).</title>
        <authorList>
            <person name="Spring S."/>
            <person name="Lapidus A."/>
            <person name="Schroder M."/>
            <person name="Gleim D."/>
            <person name="Sims D."/>
            <person name="Meincke L."/>
            <person name="Glavina Del Rio T."/>
            <person name="Tice H."/>
            <person name="Copeland A."/>
            <person name="Cheng J.F."/>
            <person name="Lucas S."/>
            <person name="Chen F."/>
            <person name="Nolan M."/>
            <person name="Bruce D."/>
            <person name="Goodwin L."/>
            <person name="Pitluck S."/>
            <person name="Ivanova N."/>
            <person name="Mavromatis K."/>
            <person name="Mikhailova N."/>
            <person name="Pati A."/>
            <person name="Chen A."/>
            <person name="Palaniappan K."/>
            <person name="Land M."/>
            <person name="Hauser L."/>
            <person name="Chang Y.J."/>
            <person name="Jeffries C.D."/>
            <person name="Chain P."/>
            <person name="Saunders E."/>
            <person name="Brettin T."/>
            <person name="Detter J.C."/>
            <person name="Goker M."/>
            <person name="Bristow J."/>
            <person name="Eisen J.A."/>
            <person name="Markowitz V."/>
            <person name="Hugenholtz P."/>
            <person name="Kyrpides N.C."/>
            <person name="Klenk H.P."/>
            <person name="Han C."/>
        </authorList>
    </citation>
    <scope>NUCLEOTIDE SEQUENCE [LARGE SCALE GENOMIC DNA]</scope>
    <source>
        <strain evidence="11">ATCC 49208 / DSM 771 / VKM B-1644</strain>
    </source>
</reference>
<comment type="similarity">
    <text evidence="2">Belongs to the major facilitator superfamily. TCR/Tet family.</text>
</comment>
<feature type="transmembrane region" description="Helical" evidence="8">
    <location>
        <begin position="74"/>
        <end position="96"/>
    </location>
</feature>
<dbReference type="HOGENOM" id="CLU_001265_10_6_9"/>
<evidence type="ECO:0000256" key="8">
    <source>
        <dbReference type="SAM" id="Phobius"/>
    </source>
</evidence>
<evidence type="ECO:0000256" key="2">
    <source>
        <dbReference type="ARBA" id="ARBA00007520"/>
    </source>
</evidence>
<dbReference type="GO" id="GO:0022857">
    <property type="term" value="F:transmembrane transporter activity"/>
    <property type="evidence" value="ECO:0007669"/>
    <property type="project" value="InterPro"/>
</dbReference>
<dbReference type="PANTHER" id="PTHR43124">
    <property type="entry name" value="PURINE EFFLUX PUMP PBUE"/>
    <property type="match status" value="1"/>
</dbReference>
<dbReference type="Pfam" id="PF07690">
    <property type="entry name" value="MFS_1"/>
    <property type="match status" value="1"/>
</dbReference>
<dbReference type="InterPro" id="IPR011701">
    <property type="entry name" value="MFS"/>
</dbReference>
<keyword evidence="6 8" id="KW-1133">Transmembrane helix</keyword>
<feature type="domain" description="Major facilitator superfamily (MFS) profile" evidence="9">
    <location>
        <begin position="8"/>
        <end position="396"/>
    </location>
</feature>
<feature type="transmembrane region" description="Helical" evidence="8">
    <location>
        <begin position="250"/>
        <end position="272"/>
    </location>
</feature>
<feature type="transmembrane region" description="Helical" evidence="8">
    <location>
        <begin position="284"/>
        <end position="303"/>
    </location>
</feature>
<dbReference type="EMBL" id="CP001720">
    <property type="protein sequence ID" value="ACV63169.1"/>
    <property type="molecule type" value="Genomic_DNA"/>
</dbReference>
<dbReference type="InterPro" id="IPR050189">
    <property type="entry name" value="MFS_Efflux_Transporters"/>
</dbReference>
<dbReference type="PROSITE" id="PS00216">
    <property type="entry name" value="SUGAR_TRANSPORT_1"/>
    <property type="match status" value="1"/>
</dbReference>
<evidence type="ECO:0000256" key="1">
    <source>
        <dbReference type="ARBA" id="ARBA00004651"/>
    </source>
</evidence>
<comment type="subcellular location">
    <subcellularLocation>
        <location evidence="1">Cell membrane</location>
        <topology evidence="1">Multi-pass membrane protein</topology>
    </subcellularLocation>
</comment>
<feature type="transmembrane region" description="Helical" evidence="8">
    <location>
        <begin position="163"/>
        <end position="187"/>
    </location>
</feature>
<protein>
    <submittedName>
        <fullName evidence="10">Major facilitator superfamily MFS_1</fullName>
    </submittedName>
</protein>
<dbReference type="OrthoDB" id="9803985at2"/>
<evidence type="ECO:0000256" key="6">
    <source>
        <dbReference type="ARBA" id="ARBA00022989"/>
    </source>
</evidence>
<keyword evidence="4" id="KW-1003">Cell membrane</keyword>
<evidence type="ECO:0000256" key="3">
    <source>
        <dbReference type="ARBA" id="ARBA00022448"/>
    </source>
</evidence>
<keyword evidence="7 8" id="KW-0472">Membrane</keyword>
<name>C8W0B4_DESAS</name>
<sequence length="439" mass="46344">MKKGGSIALASLAGVALVMVLGNSMLIPVLPAIKTSLALSQFKVSLIISVFSFSAGLIIPVAGFLSDRFGRKKIIVPALLLYGLGGVIAGLAAILLKQSSYYIILAGRIMQGIGAAGTSSIAMALCGDLYKGSERSKSLGIIESANGLGKVISPILGSLVGLIAWYATLLFFPLIAVPIAAAVWFLVKEPEGNTSNEPMRKYLQDFAKIFKNSYPMLLSAFFAGAAALLVLFGVLFFLSDYLENTYGLKGVSKGGALAIPVLFMSATSYITGLSIKKNFGLMKTLIVTGLFLTGAALSVLPLFHNTYIFFIAISLAGIGSGLVLPCLNTFITSSAGSEERGLLTSFYGSVRFFGVAAGPPLFGLLMGISWKVMFWSSSAISASAAVLALLFIKPVQNKSAKKEGDKPPIDIQTVQVKTPQQIFVLNKPVNKPLNNKKDT</sequence>
<dbReference type="PANTHER" id="PTHR43124:SF3">
    <property type="entry name" value="CHLORAMPHENICOL EFFLUX PUMP RV0191"/>
    <property type="match status" value="1"/>
</dbReference>